<accession>Q0V691</accession>
<gene>
    <name evidence="2" type="ORF">SNOG_00473</name>
</gene>
<evidence type="ECO:0000313" key="2">
    <source>
        <dbReference type="EMBL" id="EAT91968.1"/>
    </source>
</evidence>
<evidence type="ECO:0000256" key="1">
    <source>
        <dbReference type="SAM" id="MobiDB-lite"/>
    </source>
</evidence>
<proteinExistence type="predicted"/>
<dbReference type="KEGG" id="pno:SNOG_00473"/>
<dbReference type="EMBL" id="CH445325">
    <property type="protein sequence ID" value="EAT91968.1"/>
    <property type="molecule type" value="Genomic_DNA"/>
</dbReference>
<dbReference type="VEuPathDB" id="FungiDB:JI435_426210"/>
<feature type="region of interest" description="Disordered" evidence="1">
    <location>
        <begin position="1"/>
        <end position="23"/>
    </location>
</feature>
<dbReference type="Proteomes" id="UP000001055">
    <property type="component" value="Unassembled WGS sequence"/>
</dbReference>
<organism evidence="2 3">
    <name type="scientific">Phaeosphaeria nodorum (strain SN15 / ATCC MYA-4574 / FGSC 10173)</name>
    <name type="common">Glume blotch fungus</name>
    <name type="synonym">Parastagonospora nodorum</name>
    <dbReference type="NCBI Taxonomy" id="321614"/>
    <lineage>
        <taxon>Eukaryota</taxon>
        <taxon>Fungi</taxon>
        <taxon>Dikarya</taxon>
        <taxon>Ascomycota</taxon>
        <taxon>Pezizomycotina</taxon>
        <taxon>Dothideomycetes</taxon>
        <taxon>Pleosporomycetidae</taxon>
        <taxon>Pleosporales</taxon>
        <taxon>Pleosporineae</taxon>
        <taxon>Phaeosphaeriaceae</taxon>
        <taxon>Parastagonospora</taxon>
    </lineage>
</organism>
<reference evidence="3" key="1">
    <citation type="journal article" date="2007" name="Plant Cell">
        <title>Dothideomycete-plant interactions illuminated by genome sequencing and EST analysis of the wheat pathogen Stagonospora nodorum.</title>
        <authorList>
            <person name="Hane J.K."/>
            <person name="Lowe R.G."/>
            <person name="Solomon P.S."/>
            <person name="Tan K.C."/>
            <person name="Schoch C.L."/>
            <person name="Spatafora J.W."/>
            <person name="Crous P.W."/>
            <person name="Kodira C."/>
            <person name="Birren B.W."/>
            <person name="Galagan J.E."/>
            <person name="Torriani S.F."/>
            <person name="McDonald B.A."/>
            <person name="Oliver R.P."/>
        </authorList>
    </citation>
    <scope>NUCLEOTIDE SEQUENCE [LARGE SCALE GENOMIC DNA]</scope>
    <source>
        <strain evidence="3">SN15 / ATCC MYA-4574 / FGSC 10173</strain>
    </source>
</reference>
<name>Q0V691_PHANO</name>
<evidence type="ECO:0000313" key="3">
    <source>
        <dbReference type="Proteomes" id="UP000001055"/>
    </source>
</evidence>
<dbReference type="AlphaFoldDB" id="Q0V691"/>
<dbReference type="InParanoid" id="Q0V691"/>
<dbReference type="RefSeq" id="XP_001791158.1">
    <property type="nucleotide sequence ID" value="XM_001791106.1"/>
</dbReference>
<dbReference type="STRING" id="321614.Q0V691"/>
<protein>
    <submittedName>
        <fullName evidence="2">Uncharacterized protein</fullName>
    </submittedName>
</protein>
<dbReference type="GeneID" id="5967928"/>
<sequence>MHMIGQSAGLTARPDPDGYDSAGTVDIYVKGGDDDRKKYKDKDPWQAARELKRLWDVYDGDDKAYKPTTPTIENAESYAAAALEFYFLGRCAVGVWSTAEQEVQFQ</sequence>